<evidence type="ECO:0000313" key="2">
    <source>
        <dbReference type="Proteomes" id="UP001299220"/>
    </source>
</evidence>
<dbReference type="EMBL" id="JAFBIT010000002">
    <property type="protein sequence ID" value="MCF2652513.1"/>
    <property type="molecule type" value="Genomic_DNA"/>
</dbReference>
<dbReference type="InterPro" id="IPR052184">
    <property type="entry name" value="SDR_enzymes"/>
</dbReference>
<dbReference type="InterPro" id="IPR036291">
    <property type="entry name" value="NAD(P)-bd_dom_sf"/>
</dbReference>
<dbReference type="Gene3D" id="3.40.50.720">
    <property type="entry name" value="NAD(P)-binding Rossmann-like Domain"/>
    <property type="match status" value="1"/>
</dbReference>
<keyword evidence="2" id="KW-1185">Reference proteome</keyword>
<dbReference type="SUPFAM" id="SSF51735">
    <property type="entry name" value="NAD(P)-binding Rossmann-fold domains"/>
    <property type="match status" value="1"/>
</dbReference>
<reference evidence="1 2" key="1">
    <citation type="submission" date="2020-12" db="EMBL/GenBank/DDBJ databases">
        <title>Whole genome sequences of gut porcine anaerobes.</title>
        <authorList>
            <person name="Kubasova T."/>
            <person name="Jahodarova E."/>
            <person name="Rychlik I."/>
        </authorList>
    </citation>
    <scope>NUCLEOTIDE SEQUENCE [LARGE SCALE GENOMIC DNA]</scope>
    <source>
        <strain evidence="1 2">An867</strain>
    </source>
</reference>
<accession>A0ABS9CMY4</accession>
<dbReference type="Pfam" id="PF00106">
    <property type="entry name" value="adh_short"/>
    <property type="match status" value="1"/>
</dbReference>
<gene>
    <name evidence="1" type="ORF">JQM67_07855</name>
</gene>
<name>A0ABS9CMY4_9FIRM</name>
<protein>
    <submittedName>
        <fullName evidence="1">SDR family NAD(P)-dependent oxidoreductase</fullName>
    </submittedName>
</protein>
<evidence type="ECO:0000313" key="1">
    <source>
        <dbReference type="EMBL" id="MCF2652513.1"/>
    </source>
</evidence>
<dbReference type="PANTHER" id="PTHR45458">
    <property type="entry name" value="SHORT-CHAIN DEHYDROGENASE/REDUCTASE SDR"/>
    <property type="match status" value="1"/>
</dbReference>
<proteinExistence type="predicted"/>
<comment type="caution">
    <text evidence="1">The sequence shown here is derived from an EMBL/GenBank/DDBJ whole genome shotgun (WGS) entry which is preliminary data.</text>
</comment>
<dbReference type="PANTHER" id="PTHR45458:SF1">
    <property type="entry name" value="SHORT CHAIN DEHYDROGENASE"/>
    <property type="match status" value="1"/>
</dbReference>
<dbReference type="InterPro" id="IPR002347">
    <property type="entry name" value="SDR_fam"/>
</dbReference>
<organism evidence="1 2">
    <name type="scientific">Anaeromassilibacillus senegalensis</name>
    <dbReference type="NCBI Taxonomy" id="1673717"/>
    <lineage>
        <taxon>Bacteria</taxon>
        <taxon>Bacillati</taxon>
        <taxon>Bacillota</taxon>
        <taxon>Clostridia</taxon>
        <taxon>Eubacteriales</taxon>
        <taxon>Acutalibacteraceae</taxon>
        <taxon>Anaeromassilibacillus</taxon>
    </lineage>
</organism>
<dbReference type="Proteomes" id="UP001299220">
    <property type="component" value="Unassembled WGS sequence"/>
</dbReference>
<sequence length="135" mass="14594">MFRRSGSAHLRRTLDVNTVGPVIVAKSFCPHLKKGAAVFTVTSEGVGIRSCGTWVPCYGLSKAAATKVSGILNASVSDVDFYSVHPGRMNTDMGRTTAQIEPEESAVGFCRLMTGETPVSRDRWYIDYTGAEMKA</sequence>